<dbReference type="Gene3D" id="1.20.120.530">
    <property type="entry name" value="GntR ligand-binding domain-like"/>
    <property type="match status" value="1"/>
</dbReference>
<accession>A0A1J0LTI8</accession>
<dbReference type="PANTHER" id="PTHR43537">
    <property type="entry name" value="TRANSCRIPTIONAL REGULATOR, GNTR FAMILY"/>
    <property type="match status" value="1"/>
</dbReference>
<dbReference type="InterPro" id="IPR036390">
    <property type="entry name" value="WH_DNA-bd_sf"/>
</dbReference>
<dbReference type="OrthoDB" id="9781630at2"/>
<evidence type="ECO:0000256" key="3">
    <source>
        <dbReference type="ARBA" id="ARBA00023163"/>
    </source>
</evidence>
<dbReference type="PANTHER" id="PTHR43537:SF24">
    <property type="entry name" value="GLUCONATE OPERON TRANSCRIPTIONAL REPRESSOR"/>
    <property type="match status" value="1"/>
</dbReference>
<dbReference type="RefSeq" id="WP_071677238.1">
    <property type="nucleotide sequence ID" value="NZ_CP016312.1"/>
</dbReference>
<dbReference type="PRINTS" id="PR00035">
    <property type="entry name" value="HTHGNTR"/>
</dbReference>
<evidence type="ECO:0000313" key="5">
    <source>
        <dbReference type="EMBL" id="APD09544.1"/>
    </source>
</evidence>
<name>A0A1J0LTI8_THEBO</name>
<evidence type="ECO:0000259" key="4">
    <source>
        <dbReference type="PROSITE" id="PS50949"/>
    </source>
</evidence>
<dbReference type="GO" id="GO:0003700">
    <property type="term" value="F:DNA-binding transcription factor activity"/>
    <property type="evidence" value="ECO:0007669"/>
    <property type="project" value="InterPro"/>
</dbReference>
<sequence length="220" mass="24892">MHTVGFRRPNQVREAVYGHLKDLLLSGRFAPGERLSEPLLAQELGVSRTPVREALMRLAEEGLVELVPGKGARVKAFTPEEVEEVYGVRALLEGEAAREAALRATPWEVAELEVRLRAIDEAPQEDYPGQMRRDLEFHRALVRLSGNRTLYRLYEDLLATLALARSALPTLSQDEATRREHWAIVEALRARDPERAKRAVEAHVYRFRDLVVAKLRKGGV</sequence>
<reference evidence="6" key="1">
    <citation type="submission" date="2016-06" db="EMBL/GenBank/DDBJ databases">
        <title>Whole genome sequencing of Thermus brockianus strain GE-1.</title>
        <authorList>
            <person name="Schaefers C."/>
            <person name="Blank S."/>
            <person name="Wiebusch S."/>
            <person name="Elleuche S."/>
            <person name="Antranikian G."/>
        </authorList>
    </citation>
    <scope>NUCLEOTIDE SEQUENCE [LARGE SCALE GENOMIC DNA]</scope>
    <source>
        <strain evidence="6">GE-1</strain>
    </source>
</reference>
<dbReference type="SUPFAM" id="SSF48008">
    <property type="entry name" value="GntR ligand-binding domain-like"/>
    <property type="match status" value="1"/>
</dbReference>
<dbReference type="InterPro" id="IPR000524">
    <property type="entry name" value="Tscrpt_reg_HTH_GntR"/>
</dbReference>
<evidence type="ECO:0000256" key="2">
    <source>
        <dbReference type="ARBA" id="ARBA00023125"/>
    </source>
</evidence>
<dbReference type="Proteomes" id="UP000182993">
    <property type="component" value="Chromosome"/>
</dbReference>
<gene>
    <name evidence="5" type="ORF">A0O31_01429</name>
</gene>
<proteinExistence type="predicted"/>
<dbReference type="InterPro" id="IPR008920">
    <property type="entry name" value="TF_FadR/GntR_C"/>
</dbReference>
<evidence type="ECO:0000256" key="1">
    <source>
        <dbReference type="ARBA" id="ARBA00023015"/>
    </source>
</evidence>
<feature type="domain" description="HTH gntR-type" evidence="4">
    <location>
        <begin position="10"/>
        <end position="77"/>
    </location>
</feature>
<dbReference type="EMBL" id="CP016312">
    <property type="protein sequence ID" value="APD09544.1"/>
    <property type="molecule type" value="Genomic_DNA"/>
</dbReference>
<dbReference type="Pfam" id="PF07729">
    <property type="entry name" value="FCD"/>
    <property type="match status" value="1"/>
</dbReference>
<dbReference type="InterPro" id="IPR011711">
    <property type="entry name" value="GntR_C"/>
</dbReference>
<dbReference type="SMART" id="SM00895">
    <property type="entry name" value="FCD"/>
    <property type="match status" value="1"/>
</dbReference>
<dbReference type="AlphaFoldDB" id="A0A1J0LTI8"/>
<dbReference type="SUPFAM" id="SSF46785">
    <property type="entry name" value="Winged helix' DNA-binding domain"/>
    <property type="match status" value="1"/>
</dbReference>
<dbReference type="InterPro" id="IPR036388">
    <property type="entry name" value="WH-like_DNA-bd_sf"/>
</dbReference>
<keyword evidence="1" id="KW-0805">Transcription regulation</keyword>
<organism evidence="5 6">
    <name type="scientific">Thermus brockianus</name>
    <dbReference type="NCBI Taxonomy" id="56956"/>
    <lineage>
        <taxon>Bacteria</taxon>
        <taxon>Thermotogati</taxon>
        <taxon>Deinococcota</taxon>
        <taxon>Deinococci</taxon>
        <taxon>Thermales</taxon>
        <taxon>Thermaceae</taxon>
        <taxon>Thermus</taxon>
    </lineage>
</organism>
<dbReference type="KEGG" id="tbc:A0O31_01429"/>
<dbReference type="STRING" id="56956.A0O31_01429"/>
<evidence type="ECO:0000313" key="6">
    <source>
        <dbReference type="Proteomes" id="UP000182993"/>
    </source>
</evidence>
<dbReference type="Pfam" id="PF00392">
    <property type="entry name" value="GntR"/>
    <property type="match status" value="1"/>
</dbReference>
<dbReference type="GO" id="GO:0003677">
    <property type="term" value="F:DNA binding"/>
    <property type="evidence" value="ECO:0007669"/>
    <property type="project" value="UniProtKB-KW"/>
</dbReference>
<keyword evidence="2" id="KW-0238">DNA-binding</keyword>
<keyword evidence="3" id="KW-0804">Transcription</keyword>
<dbReference type="Gene3D" id="1.10.10.10">
    <property type="entry name" value="Winged helix-like DNA-binding domain superfamily/Winged helix DNA-binding domain"/>
    <property type="match status" value="1"/>
</dbReference>
<dbReference type="CDD" id="cd07377">
    <property type="entry name" value="WHTH_GntR"/>
    <property type="match status" value="1"/>
</dbReference>
<dbReference type="SMART" id="SM00345">
    <property type="entry name" value="HTH_GNTR"/>
    <property type="match status" value="1"/>
</dbReference>
<protein>
    <submittedName>
        <fullName evidence="5">GntR family transcriptional regulator</fullName>
    </submittedName>
</protein>
<dbReference type="PROSITE" id="PS50949">
    <property type="entry name" value="HTH_GNTR"/>
    <property type="match status" value="1"/>
</dbReference>